<name>R7ZR91_9BACT</name>
<protein>
    <submittedName>
        <fullName evidence="4">FAD/FMN-containing dehydrogenase</fullName>
    </submittedName>
</protein>
<dbReference type="EMBL" id="AQHR01000085">
    <property type="protein sequence ID" value="EON76630.1"/>
    <property type="molecule type" value="Genomic_DNA"/>
</dbReference>
<dbReference type="InterPro" id="IPR016167">
    <property type="entry name" value="FAD-bd_PCMH_sub1"/>
</dbReference>
<dbReference type="InterPro" id="IPR006094">
    <property type="entry name" value="Oxid_FAD_bind_N"/>
</dbReference>
<reference evidence="4 5" key="1">
    <citation type="submission" date="2013-02" db="EMBL/GenBank/DDBJ databases">
        <title>A novel strain isolated from Lonar lake, Maharashtra, India.</title>
        <authorList>
            <person name="Singh A."/>
        </authorList>
    </citation>
    <scope>NUCLEOTIDE SEQUENCE [LARGE SCALE GENOMIC DNA]</scope>
    <source>
        <strain evidence="4 5">AK24</strain>
    </source>
</reference>
<dbReference type="Pfam" id="PF04030">
    <property type="entry name" value="ALO"/>
    <property type="match status" value="1"/>
</dbReference>
<dbReference type="PROSITE" id="PS51387">
    <property type="entry name" value="FAD_PCMH"/>
    <property type="match status" value="1"/>
</dbReference>
<feature type="domain" description="FAD-binding PCMH-type" evidence="3">
    <location>
        <begin position="132"/>
        <end position="351"/>
    </location>
</feature>
<dbReference type="PANTHER" id="PTHR43762">
    <property type="entry name" value="L-GULONOLACTONE OXIDASE"/>
    <property type="match status" value="1"/>
</dbReference>
<keyword evidence="1" id="KW-0274">FAD</keyword>
<dbReference type="InterPro" id="IPR016169">
    <property type="entry name" value="FAD-bd_PCMH_sub2"/>
</dbReference>
<comment type="caution">
    <text evidence="4">The sequence shown here is derived from an EMBL/GenBank/DDBJ whole genome shotgun (WGS) entry which is preliminary data.</text>
</comment>
<dbReference type="PANTHER" id="PTHR43762:SF1">
    <property type="entry name" value="D-ARABINONO-1,4-LACTONE OXIDASE"/>
    <property type="match status" value="1"/>
</dbReference>
<dbReference type="GO" id="GO:0003885">
    <property type="term" value="F:D-arabinono-1,4-lactone oxidase activity"/>
    <property type="evidence" value="ECO:0007669"/>
    <property type="project" value="InterPro"/>
</dbReference>
<dbReference type="STRING" id="1232681.ADIS_3080"/>
<dbReference type="RefSeq" id="WP_010855214.1">
    <property type="nucleotide sequence ID" value="NZ_AQHR01000085.1"/>
</dbReference>
<dbReference type="GO" id="GO:0071949">
    <property type="term" value="F:FAD binding"/>
    <property type="evidence" value="ECO:0007669"/>
    <property type="project" value="InterPro"/>
</dbReference>
<dbReference type="InterPro" id="IPR010031">
    <property type="entry name" value="FAD_lactone_oxidase-like"/>
</dbReference>
<sequence length="639" mass="72014">MGKKKIASLSVGWEFTKLLYTLIFDSENLPLRVDRLDEALTNHCTRKNRTWWVNRINGLTRPRFVRRFIEKKLNKNTPLHEQVHLTLDVELSHEKIYLKESVYRQKWANWYENHCSEPRKFLIPGTGKFPDFDPACKSHLEYDYDMILEIVGEVKKAEEKGRKIRALGSGHALTPVAQSDDYLVCTQYMNVTQRPAKEFIKSNYRDGFEVDVHFGNTPAKETHYLFETSGGTKIRHLIEVLEKYGLYLMNQGGSSIQSISGALATSTHGSGIGLGPVPSMVRSITLVGTGGKVYRIEPSDGITDPSLFEGKIQGSDVSVELVQDDEAFHAVLVGVGSMGIIVSLILEVQPIYRLYEERIVRNWEAVKSEIKTAPDLYSYLNANRHFEILINPYIDPDSDSAPARKCLVTTRNYAAAGTKKSNSRMERNYLSSFISGINISGKLSPWVFNQNPDAIPRMIDNSLNRIEDHAERGEGFEDIARKVLDQGLGELKFYGFATEYGIELNRVLEAVDLILSVCGEAATYKHYLAAPFSLRFVKHCPAYMSMMNTGDICMIELVSVRGVTGSLTLLKRLETELIAFGAIPHWGLSVQPWAPDMVAKAFPKFPIWKKMQAKFGGKTFLNPFMEDILAESPEITESA</sequence>
<evidence type="ECO:0000256" key="2">
    <source>
        <dbReference type="ARBA" id="ARBA00023002"/>
    </source>
</evidence>
<evidence type="ECO:0000313" key="4">
    <source>
        <dbReference type="EMBL" id="EON76630.1"/>
    </source>
</evidence>
<dbReference type="Pfam" id="PF01565">
    <property type="entry name" value="FAD_binding_4"/>
    <property type="match status" value="1"/>
</dbReference>
<evidence type="ECO:0000256" key="1">
    <source>
        <dbReference type="ARBA" id="ARBA00022827"/>
    </source>
</evidence>
<organism evidence="4 5">
    <name type="scientific">Lunatimonas lonarensis</name>
    <dbReference type="NCBI Taxonomy" id="1232681"/>
    <lineage>
        <taxon>Bacteria</taxon>
        <taxon>Pseudomonadati</taxon>
        <taxon>Bacteroidota</taxon>
        <taxon>Cytophagia</taxon>
        <taxon>Cytophagales</taxon>
        <taxon>Cyclobacteriaceae</taxon>
    </lineage>
</organism>
<dbReference type="SUPFAM" id="SSF56176">
    <property type="entry name" value="FAD-binding/transporter-associated domain-like"/>
    <property type="match status" value="1"/>
</dbReference>
<dbReference type="Gene3D" id="3.30.70.2520">
    <property type="match status" value="1"/>
</dbReference>
<dbReference type="AlphaFoldDB" id="R7ZR91"/>
<dbReference type="Gene3D" id="3.30.465.10">
    <property type="match status" value="1"/>
</dbReference>
<dbReference type="Proteomes" id="UP000013909">
    <property type="component" value="Unassembled WGS sequence"/>
</dbReference>
<dbReference type="GO" id="GO:0016020">
    <property type="term" value="C:membrane"/>
    <property type="evidence" value="ECO:0007669"/>
    <property type="project" value="InterPro"/>
</dbReference>
<evidence type="ECO:0000313" key="5">
    <source>
        <dbReference type="Proteomes" id="UP000013909"/>
    </source>
</evidence>
<evidence type="ECO:0000259" key="3">
    <source>
        <dbReference type="PROSITE" id="PS51387"/>
    </source>
</evidence>
<keyword evidence="5" id="KW-1185">Reference proteome</keyword>
<keyword evidence="2" id="KW-0560">Oxidoreductase</keyword>
<dbReference type="Gene3D" id="3.30.43.10">
    <property type="entry name" value="Uridine Diphospho-n-acetylenolpyruvylglucosamine Reductase, domain 2"/>
    <property type="match status" value="1"/>
</dbReference>
<dbReference type="InterPro" id="IPR007173">
    <property type="entry name" value="ALO_C"/>
</dbReference>
<proteinExistence type="predicted"/>
<dbReference type="OrthoDB" id="9800184at2"/>
<dbReference type="InterPro" id="IPR016166">
    <property type="entry name" value="FAD-bd_PCMH"/>
</dbReference>
<dbReference type="InterPro" id="IPR036318">
    <property type="entry name" value="FAD-bd_PCMH-like_sf"/>
</dbReference>
<accession>R7ZR91</accession>
<gene>
    <name evidence="4" type="ORF">ADIS_3080</name>
</gene>
<keyword evidence="1" id="KW-0285">Flavoprotein</keyword>